<protein>
    <submittedName>
        <fullName evidence="1">Uncharacterized protein</fullName>
    </submittedName>
</protein>
<organism evidence="1">
    <name type="scientific">Niallia circulans</name>
    <name type="common">Bacillus circulans</name>
    <dbReference type="NCBI Taxonomy" id="1397"/>
    <lineage>
        <taxon>Bacteria</taxon>
        <taxon>Bacillati</taxon>
        <taxon>Bacillota</taxon>
        <taxon>Bacilli</taxon>
        <taxon>Bacillales</taxon>
        <taxon>Bacillaceae</taxon>
        <taxon>Niallia</taxon>
    </lineage>
</organism>
<sequence>MIADLQTIEQQLKNNETIKGTIRCSLEVFIYRKIVRPVSLQQLKND</sequence>
<dbReference type="EMBL" id="JAGTPX010000022">
    <property type="protein sequence ID" value="MBR8671464.1"/>
    <property type="molecule type" value="Genomic_DNA"/>
</dbReference>
<dbReference type="AlphaFoldDB" id="A0A941GJD4"/>
<evidence type="ECO:0000313" key="1">
    <source>
        <dbReference type="EMBL" id="MBR8671464.1"/>
    </source>
</evidence>
<reference evidence="1" key="1">
    <citation type="submission" date="2021-04" db="EMBL/GenBank/DDBJ databases">
        <title>Genomic analysis of electroactive and textile dye degrading Bacillus circulans strain: DC10 isolated from constructed wetland-microbial fuel cells treating textile dye wastewaters.</title>
        <authorList>
            <person name="Patel D.U."/>
            <person name="Desai C.R."/>
        </authorList>
    </citation>
    <scope>NUCLEOTIDE SEQUENCE</scope>
    <source>
        <strain evidence="1">DC10</strain>
    </source>
</reference>
<proteinExistence type="predicted"/>
<gene>
    <name evidence="1" type="ORF">KD144_18160</name>
</gene>
<comment type="caution">
    <text evidence="1">The sequence shown here is derived from an EMBL/GenBank/DDBJ whole genome shotgun (WGS) entry which is preliminary data.</text>
</comment>
<dbReference type="RefSeq" id="WP_212120601.1">
    <property type="nucleotide sequence ID" value="NZ_JAGTPX020000023.1"/>
</dbReference>
<accession>A0A941GJD4</accession>
<name>A0A941GJD4_NIACI</name>